<dbReference type="EC" id="2.4.1.1" evidence="2"/>
<comment type="caution">
    <text evidence="2">The sequence shown here is derived from an EMBL/GenBank/DDBJ whole genome shotgun (WGS) entry which is preliminary data.</text>
</comment>
<dbReference type="GO" id="GO:0005980">
    <property type="term" value="P:glycogen catabolic process"/>
    <property type="evidence" value="ECO:0007669"/>
    <property type="project" value="TreeGrafter"/>
</dbReference>
<dbReference type="AlphaFoldDB" id="K1SLA5"/>
<dbReference type="PANTHER" id="PTHR11468:SF3">
    <property type="entry name" value="GLYCOGEN PHOSPHORYLASE, LIVER FORM"/>
    <property type="match status" value="1"/>
</dbReference>
<protein>
    <submittedName>
        <fullName evidence="2">Glycosyl transferase, family 35</fullName>
        <ecNumber evidence="2">2.4.1.1</ecNumber>
    </submittedName>
</protein>
<gene>
    <name evidence="2" type="ORF">OBE_08482</name>
</gene>
<dbReference type="GO" id="GO:0005737">
    <property type="term" value="C:cytoplasm"/>
    <property type="evidence" value="ECO:0007669"/>
    <property type="project" value="TreeGrafter"/>
</dbReference>
<comment type="similarity">
    <text evidence="1">Belongs to the glycogen phosphorylase family.</text>
</comment>
<dbReference type="Pfam" id="PF00343">
    <property type="entry name" value="Phosphorylase"/>
    <property type="match status" value="1"/>
</dbReference>
<organism evidence="2">
    <name type="scientific">human gut metagenome</name>
    <dbReference type="NCBI Taxonomy" id="408170"/>
    <lineage>
        <taxon>unclassified sequences</taxon>
        <taxon>metagenomes</taxon>
        <taxon>organismal metagenomes</taxon>
    </lineage>
</organism>
<dbReference type="EMBL" id="AJWZ01005858">
    <property type="protein sequence ID" value="EKC61417.1"/>
    <property type="molecule type" value="Genomic_DNA"/>
</dbReference>
<dbReference type="GO" id="GO:0030170">
    <property type="term" value="F:pyridoxal phosphate binding"/>
    <property type="evidence" value="ECO:0007669"/>
    <property type="project" value="TreeGrafter"/>
</dbReference>
<reference evidence="2" key="1">
    <citation type="journal article" date="2013" name="Environ. Microbiol.">
        <title>Microbiota from the distal guts of lean and obese adolescents exhibit partial functional redundancy besides clear differences in community structure.</title>
        <authorList>
            <person name="Ferrer M."/>
            <person name="Ruiz A."/>
            <person name="Lanza F."/>
            <person name="Haange S.B."/>
            <person name="Oberbach A."/>
            <person name="Till H."/>
            <person name="Bargiela R."/>
            <person name="Campoy C."/>
            <person name="Segura M.T."/>
            <person name="Richter M."/>
            <person name="von Bergen M."/>
            <person name="Seifert J."/>
            <person name="Suarez A."/>
        </authorList>
    </citation>
    <scope>NUCLEOTIDE SEQUENCE</scope>
</reference>
<feature type="non-terminal residue" evidence="2">
    <location>
        <position position="1"/>
    </location>
</feature>
<evidence type="ECO:0000256" key="1">
    <source>
        <dbReference type="ARBA" id="ARBA00006047"/>
    </source>
</evidence>
<evidence type="ECO:0000313" key="2">
    <source>
        <dbReference type="EMBL" id="EKC61417.1"/>
    </source>
</evidence>
<dbReference type="InterPro" id="IPR000811">
    <property type="entry name" value="Glyco_trans_35"/>
</dbReference>
<dbReference type="PANTHER" id="PTHR11468">
    <property type="entry name" value="GLYCOGEN PHOSPHORYLASE"/>
    <property type="match status" value="1"/>
</dbReference>
<dbReference type="SUPFAM" id="SSF53756">
    <property type="entry name" value="UDP-Glycosyltransferase/glycogen phosphorylase"/>
    <property type="match status" value="1"/>
</dbReference>
<dbReference type="GO" id="GO:0008184">
    <property type="term" value="F:glycogen phosphorylase activity"/>
    <property type="evidence" value="ECO:0007669"/>
    <property type="project" value="InterPro"/>
</dbReference>
<keyword evidence="2" id="KW-0328">Glycosyltransferase</keyword>
<sequence>QSVKKIQAGIEEKLAHQFGEKAETASDVQYYKAVALMVKEMLMEGRSEFLNRAQKSKKIYYLCMEFLMGRSLKNNLFNLGIEEDFRKALKNMGVNLDSIYEQEPDAGLGNGGLGRLAACFLDGLATDGYPAMGYSLRYEYGIFHQKLVDGWQTELPDLWLPGRKNLDDASTG</sequence>
<keyword evidence="2" id="KW-0808">Transferase</keyword>
<proteinExistence type="inferred from homology"/>
<name>K1SLA5_9ZZZZ</name>
<dbReference type="Gene3D" id="3.40.50.2000">
    <property type="entry name" value="Glycogen Phosphorylase B"/>
    <property type="match status" value="1"/>
</dbReference>
<accession>K1SLA5</accession>